<proteinExistence type="predicted"/>
<gene>
    <name evidence="11" type="ORF">C2857_004181</name>
</gene>
<dbReference type="InterPro" id="IPR046530">
    <property type="entry name" value="BIM1-like_dom"/>
</dbReference>
<keyword evidence="6" id="KW-0325">Glycoprotein</keyword>
<keyword evidence="4" id="KW-0732">Signal</keyword>
<evidence type="ECO:0000256" key="8">
    <source>
        <dbReference type="SAM" id="MobiDB-lite"/>
    </source>
</evidence>
<accession>A0A7S9KP22</accession>
<protein>
    <recommendedName>
        <fullName evidence="10">Copper acquisition factor BIM1-like domain-containing protein</fullName>
    </recommendedName>
</protein>
<dbReference type="GO" id="GO:0005886">
    <property type="term" value="C:plasma membrane"/>
    <property type="evidence" value="ECO:0007669"/>
    <property type="project" value="UniProtKB-SubCell"/>
</dbReference>
<dbReference type="InterPro" id="IPR046936">
    <property type="entry name" value="BIM1-like"/>
</dbReference>
<evidence type="ECO:0000313" key="12">
    <source>
        <dbReference type="Proteomes" id="UP000594364"/>
    </source>
</evidence>
<comment type="subcellular location">
    <subcellularLocation>
        <location evidence="1">Cell membrane</location>
        <topology evidence="1">Lipid-anchor</topology>
        <topology evidence="1">GPI-anchor</topology>
    </subcellularLocation>
</comment>
<feature type="compositionally biased region" description="Basic and acidic residues" evidence="8">
    <location>
        <begin position="238"/>
        <end position="248"/>
    </location>
</feature>
<evidence type="ECO:0000256" key="9">
    <source>
        <dbReference type="SAM" id="Phobius"/>
    </source>
</evidence>
<feature type="compositionally biased region" description="Polar residues" evidence="8">
    <location>
        <begin position="249"/>
        <end position="259"/>
    </location>
</feature>
<keyword evidence="9" id="KW-1133">Transmembrane helix</keyword>
<keyword evidence="3" id="KW-0336">GPI-anchor</keyword>
<feature type="region of interest" description="Disordered" evidence="8">
    <location>
        <begin position="237"/>
        <end position="259"/>
    </location>
</feature>
<dbReference type="PANTHER" id="PTHR34992:SF5">
    <property type="entry name" value="ANCHORED PROTEIN, PUTATIVE (AFU_ORTHOLOGUE AFUA_6G02800)-RELATED"/>
    <property type="match status" value="1"/>
</dbReference>
<name>A0A7S9KP22_EPIFF</name>
<keyword evidence="5 9" id="KW-0472">Membrane</keyword>
<keyword evidence="12" id="KW-1185">Reference proteome</keyword>
<evidence type="ECO:0000259" key="10">
    <source>
        <dbReference type="Pfam" id="PF20238"/>
    </source>
</evidence>
<feature type="transmembrane region" description="Helical" evidence="9">
    <location>
        <begin position="197"/>
        <end position="219"/>
    </location>
</feature>
<evidence type="ECO:0000256" key="4">
    <source>
        <dbReference type="ARBA" id="ARBA00022729"/>
    </source>
</evidence>
<dbReference type="Proteomes" id="UP000594364">
    <property type="component" value="Chromosome 2"/>
</dbReference>
<evidence type="ECO:0000256" key="6">
    <source>
        <dbReference type="ARBA" id="ARBA00023180"/>
    </source>
</evidence>
<reference evidence="11 12" key="1">
    <citation type="journal article" date="2018" name="PLoS Genet.">
        <title>Repeat elements organise 3D genome structure and mediate transcription in the filamentous fungus Epichloe festucae.</title>
        <authorList>
            <person name="Winter D.J."/>
            <person name="Ganley A.R.D."/>
            <person name="Young C.A."/>
            <person name="Liachko I."/>
            <person name="Schardl C.L."/>
            <person name="Dupont P.Y."/>
            <person name="Berry D."/>
            <person name="Ram A."/>
            <person name="Scott B."/>
            <person name="Cox M.P."/>
        </authorList>
    </citation>
    <scope>NUCLEOTIDE SEQUENCE [LARGE SCALE GENOMIC DNA]</scope>
    <source>
        <strain evidence="11 12">Fl1</strain>
    </source>
</reference>
<dbReference type="AlphaFoldDB" id="A0A7S9KP22"/>
<sequence>MAVGVLAGHPTSNHMGPAAFMWPPDRVWSAAADNTAPCGSVDSVRNRTNFPMTGGKISLVDQKEASGVQLSISYKDNPDSDHDFTTLIKPDELAQLKKGHKCVPVKDAPLSVKPGANATLQIKYTASFDKPENETFYACADITYVELPNFKENIACYDIEPDTGSETKTGSASMVNPALDSSKKESSGGSGGLSGGAIAGVVVGVVAGVSMLAAGLIIYRRKQQRLRILRQQNSPRNVKWDERPRDSNSTKSVRLQNLS</sequence>
<dbReference type="OrthoDB" id="2587363at2759"/>
<evidence type="ECO:0000313" key="11">
    <source>
        <dbReference type="EMBL" id="QPG96434.1"/>
    </source>
</evidence>
<evidence type="ECO:0000256" key="3">
    <source>
        <dbReference type="ARBA" id="ARBA00022622"/>
    </source>
</evidence>
<evidence type="ECO:0000256" key="1">
    <source>
        <dbReference type="ARBA" id="ARBA00004609"/>
    </source>
</evidence>
<evidence type="ECO:0000256" key="7">
    <source>
        <dbReference type="ARBA" id="ARBA00023288"/>
    </source>
</evidence>
<dbReference type="PANTHER" id="PTHR34992">
    <property type="entry name" value="HYPHAL ANASTAMOSIS-7 PROTEIN"/>
    <property type="match status" value="1"/>
</dbReference>
<keyword evidence="9" id="KW-0812">Transmembrane</keyword>
<dbReference type="CDD" id="cd21176">
    <property type="entry name" value="LPMO_auxiliary-like"/>
    <property type="match status" value="1"/>
</dbReference>
<feature type="domain" description="Copper acquisition factor BIM1-like" evidence="10">
    <location>
        <begin position="15"/>
        <end position="157"/>
    </location>
</feature>
<evidence type="ECO:0000256" key="2">
    <source>
        <dbReference type="ARBA" id="ARBA00022475"/>
    </source>
</evidence>
<keyword evidence="2" id="KW-1003">Cell membrane</keyword>
<feature type="compositionally biased region" description="Polar residues" evidence="8">
    <location>
        <begin position="164"/>
        <end position="174"/>
    </location>
</feature>
<feature type="region of interest" description="Disordered" evidence="8">
    <location>
        <begin position="162"/>
        <end position="190"/>
    </location>
</feature>
<dbReference type="Pfam" id="PF20238">
    <property type="entry name" value="BIM1-like_dom"/>
    <property type="match status" value="1"/>
</dbReference>
<dbReference type="GO" id="GO:0098552">
    <property type="term" value="C:side of membrane"/>
    <property type="evidence" value="ECO:0007669"/>
    <property type="project" value="UniProtKB-KW"/>
</dbReference>
<organism evidence="11 12">
    <name type="scientific">Epichloe festucae (strain Fl1)</name>
    <dbReference type="NCBI Taxonomy" id="877507"/>
    <lineage>
        <taxon>Eukaryota</taxon>
        <taxon>Fungi</taxon>
        <taxon>Dikarya</taxon>
        <taxon>Ascomycota</taxon>
        <taxon>Pezizomycotina</taxon>
        <taxon>Sordariomycetes</taxon>
        <taxon>Hypocreomycetidae</taxon>
        <taxon>Hypocreales</taxon>
        <taxon>Clavicipitaceae</taxon>
        <taxon>Epichloe</taxon>
    </lineage>
</organism>
<keyword evidence="7" id="KW-0449">Lipoprotein</keyword>
<evidence type="ECO:0000256" key="5">
    <source>
        <dbReference type="ARBA" id="ARBA00023136"/>
    </source>
</evidence>
<dbReference type="EMBL" id="CP031386">
    <property type="protein sequence ID" value="QPG96434.1"/>
    <property type="molecule type" value="Genomic_DNA"/>
</dbReference>